<dbReference type="InterPro" id="IPR013083">
    <property type="entry name" value="Znf_RING/FYVE/PHD"/>
</dbReference>
<dbReference type="PROSITE" id="PS50089">
    <property type="entry name" value="ZF_RING_2"/>
    <property type="match status" value="1"/>
</dbReference>
<evidence type="ECO:0000256" key="3">
    <source>
        <dbReference type="PROSITE-ProRule" id="PRU00175"/>
    </source>
</evidence>
<keyword evidence="5" id="KW-1185">Reference proteome</keyword>
<dbReference type="SUPFAM" id="SSF57850">
    <property type="entry name" value="RING/U-box"/>
    <property type="match status" value="1"/>
</dbReference>
<feature type="domain" description="RING-type" evidence="4">
    <location>
        <begin position="160"/>
        <end position="196"/>
    </location>
</feature>
<evidence type="ECO:0000259" key="4">
    <source>
        <dbReference type="PROSITE" id="PS50089"/>
    </source>
</evidence>
<evidence type="ECO:0000313" key="6">
    <source>
        <dbReference type="WBParaSite" id="MhA1_Contig325.frz3.gene17"/>
    </source>
</evidence>
<name>A0A1I8BM99_MELHA</name>
<keyword evidence="2" id="KW-0862">Zinc</keyword>
<proteinExistence type="predicted"/>
<dbReference type="WBParaSite" id="MhA1_Contig325.frz3.gene17">
    <property type="protein sequence ID" value="MhA1_Contig325.frz3.gene17"/>
    <property type="gene ID" value="MhA1_Contig325.frz3.gene17"/>
</dbReference>
<dbReference type="Proteomes" id="UP000095281">
    <property type="component" value="Unplaced"/>
</dbReference>
<accession>A0A1I8BM99</accession>
<dbReference type="Pfam" id="PF13920">
    <property type="entry name" value="zf-C3HC4_3"/>
    <property type="match status" value="1"/>
</dbReference>
<reference evidence="6" key="1">
    <citation type="submission" date="2016-11" db="UniProtKB">
        <authorList>
            <consortium name="WormBaseParasite"/>
        </authorList>
    </citation>
    <scope>IDENTIFICATION</scope>
</reference>
<dbReference type="AlphaFoldDB" id="A0A1I8BM99"/>
<dbReference type="GO" id="GO:0008270">
    <property type="term" value="F:zinc ion binding"/>
    <property type="evidence" value="ECO:0007669"/>
    <property type="project" value="UniProtKB-KW"/>
</dbReference>
<sequence>MIDKSLFQGVPKLAGTNEWTTSRYSIRQLLSGANSAYFVLNFYNDLEKLPEIGLTTFPVKELFWELARENTSPENCEFILKHKWNEKDFKYWNELVPGCAFPIAIFILISKEEPNKVKPSKENTKNQLSFLNPKDYLQEYSNRIKEGILSKKTSWEFSLCVGCCTNAANIVIIPCGHTVFCSRCETKWKDKCPYCKSELGLDLKFSRCKSRIPSKQCLLCPKYFDCHKMDCMLFPCGCIIGCCLYAEKAIVPSEGGKCPNCNEEVNSLQKVFIQQDACF</sequence>
<evidence type="ECO:0000313" key="5">
    <source>
        <dbReference type="Proteomes" id="UP000095281"/>
    </source>
</evidence>
<evidence type="ECO:0000256" key="2">
    <source>
        <dbReference type="ARBA" id="ARBA00022833"/>
    </source>
</evidence>
<evidence type="ECO:0000256" key="1">
    <source>
        <dbReference type="ARBA" id="ARBA00022771"/>
    </source>
</evidence>
<keyword evidence="1 3" id="KW-0479">Metal-binding</keyword>
<protein>
    <submittedName>
        <fullName evidence="6">RING-type domain-containing protein</fullName>
    </submittedName>
</protein>
<keyword evidence="1 3" id="KW-0863">Zinc-finger</keyword>
<dbReference type="InterPro" id="IPR001841">
    <property type="entry name" value="Znf_RING"/>
</dbReference>
<dbReference type="Gene3D" id="3.30.40.10">
    <property type="entry name" value="Zinc/RING finger domain, C3HC4 (zinc finger)"/>
    <property type="match status" value="1"/>
</dbReference>
<organism evidence="5 6">
    <name type="scientific">Meloidogyne hapla</name>
    <name type="common">Root-knot nematode worm</name>
    <dbReference type="NCBI Taxonomy" id="6305"/>
    <lineage>
        <taxon>Eukaryota</taxon>
        <taxon>Metazoa</taxon>
        <taxon>Ecdysozoa</taxon>
        <taxon>Nematoda</taxon>
        <taxon>Chromadorea</taxon>
        <taxon>Rhabditida</taxon>
        <taxon>Tylenchina</taxon>
        <taxon>Tylenchomorpha</taxon>
        <taxon>Tylenchoidea</taxon>
        <taxon>Meloidogynidae</taxon>
        <taxon>Meloidogyninae</taxon>
        <taxon>Meloidogyne</taxon>
    </lineage>
</organism>